<keyword evidence="9 12" id="KW-0460">Magnesium</keyword>
<dbReference type="EC" id="2.7.1.15" evidence="2 12"/>
<feature type="binding site" evidence="12">
    <location>
        <position position="249"/>
    </location>
    <ligand>
        <name>K(+)</name>
        <dbReference type="ChEBI" id="CHEBI:29103"/>
    </ligand>
</feature>
<gene>
    <name evidence="12" type="primary">rbsK</name>
    <name evidence="15" type="ORF">GCM10009858_45680</name>
</gene>
<evidence type="ECO:0000256" key="6">
    <source>
        <dbReference type="ARBA" id="ARBA00022741"/>
    </source>
</evidence>
<dbReference type="EMBL" id="BAAARE010000038">
    <property type="protein sequence ID" value="GAA2502427.1"/>
    <property type="molecule type" value="Genomic_DNA"/>
</dbReference>
<feature type="binding site" evidence="12">
    <location>
        <position position="185"/>
    </location>
    <ligand>
        <name>ATP</name>
        <dbReference type="ChEBI" id="CHEBI:30616"/>
    </ligand>
</feature>
<protein>
    <recommendedName>
        <fullName evidence="3 12">Ribokinase</fullName>
        <shortName evidence="12">RK</shortName>
        <ecNumber evidence="2 12">2.7.1.15</ecNumber>
    </recommendedName>
</protein>
<feature type="binding site" evidence="12">
    <location>
        <position position="247"/>
    </location>
    <ligand>
        <name>K(+)</name>
        <dbReference type="ChEBI" id="CHEBI:29103"/>
    </ligand>
</feature>
<dbReference type="PANTHER" id="PTHR10584">
    <property type="entry name" value="SUGAR KINASE"/>
    <property type="match status" value="1"/>
</dbReference>
<comment type="cofactor">
    <cofactor evidence="12">
        <name>Mg(2+)</name>
        <dbReference type="ChEBI" id="CHEBI:18420"/>
    </cofactor>
    <text evidence="12">Requires a divalent cation, most likely magnesium in vivo, as an electrophilic catalyst to aid phosphoryl group transfer. It is the chelate of the metal and the nucleotide that is the actual substrate.</text>
</comment>
<evidence type="ECO:0000256" key="13">
    <source>
        <dbReference type="SAM" id="MobiDB-lite"/>
    </source>
</evidence>
<comment type="subcellular location">
    <subcellularLocation>
        <location evidence="12">Cytoplasm</location>
    </subcellularLocation>
</comment>
<dbReference type="HAMAP" id="MF_01987">
    <property type="entry name" value="Ribokinase"/>
    <property type="match status" value="1"/>
</dbReference>
<evidence type="ECO:0000259" key="14">
    <source>
        <dbReference type="Pfam" id="PF00294"/>
    </source>
</evidence>
<evidence type="ECO:0000256" key="3">
    <source>
        <dbReference type="ARBA" id="ARBA00016943"/>
    </source>
</evidence>
<evidence type="ECO:0000256" key="2">
    <source>
        <dbReference type="ARBA" id="ARBA00012035"/>
    </source>
</evidence>
<comment type="catalytic activity">
    <reaction evidence="12">
        <text>D-ribose + ATP = D-ribose 5-phosphate + ADP + H(+)</text>
        <dbReference type="Rhea" id="RHEA:13697"/>
        <dbReference type="ChEBI" id="CHEBI:15378"/>
        <dbReference type="ChEBI" id="CHEBI:30616"/>
        <dbReference type="ChEBI" id="CHEBI:47013"/>
        <dbReference type="ChEBI" id="CHEBI:78346"/>
        <dbReference type="ChEBI" id="CHEBI:456216"/>
        <dbReference type="EC" id="2.7.1.15"/>
    </reaction>
</comment>
<dbReference type="InterPro" id="IPR002173">
    <property type="entry name" value="Carboh/pur_kinase_PfkB_CS"/>
</dbReference>
<evidence type="ECO:0000256" key="4">
    <source>
        <dbReference type="ARBA" id="ARBA00022679"/>
    </source>
</evidence>
<feature type="region of interest" description="Disordered" evidence="13">
    <location>
        <begin position="285"/>
        <end position="307"/>
    </location>
</feature>
<proteinExistence type="inferred from homology"/>
<keyword evidence="10 12" id="KW-0630">Potassium</keyword>
<comment type="subunit">
    <text evidence="12">Homodimer.</text>
</comment>
<comment type="similarity">
    <text evidence="1">Belongs to the carbohydrate kinase pfkB family.</text>
</comment>
<keyword evidence="4 12" id="KW-0808">Transferase</keyword>
<feature type="binding site" evidence="12">
    <location>
        <position position="283"/>
    </location>
    <ligand>
        <name>K(+)</name>
        <dbReference type="ChEBI" id="CHEBI:29103"/>
    </ligand>
</feature>
<keyword evidence="11 12" id="KW-0119">Carbohydrate metabolism</keyword>
<dbReference type="PROSITE" id="PS00584">
    <property type="entry name" value="PFKB_KINASES_2"/>
    <property type="match status" value="1"/>
</dbReference>
<dbReference type="RefSeq" id="WP_344257412.1">
    <property type="nucleotide sequence ID" value="NZ_BAAARE010000038.1"/>
</dbReference>
<keyword evidence="6 12" id="KW-0547">Nucleotide-binding</keyword>
<feature type="binding site" evidence="12">
    <location>
        <position position="286"/>
    </location>
    <ligand>
        <name>K(+)</name>
        <dbReference type="ChEBI" id="CHEBI:29103"/>
    </ligand>
</feature>
<evidence type="ECO:0000313" key="16">
    <source>
        <dbReference type="Proteomes" id="UP001500730"/>
    </source>
</evidence>
<feature type="binding site" evidence="12">
    <location>
        <begin position="11"/>
        <end position="13"/>
    </location>
    <ligand>
        <name>substrate</name>
    </ligand>
</feature>
<dbReference type="Proteomes" id="UP001500730">
    <property type="component" value="Unassembled WGS sequence"/>
</dbReference>
<feature type="active site" description="Proton acceptor" evidence="12">
    <location>
        <position position="253"/>
    </location>
</feature>
<keyword evidence="12" id="KW-0963">Cytoplasm</keyword>
<dbReference type="PRINTS" id="PR00990">
    <property type="entry name" value="RIBOKINASE"/>
</dbReference>
<evidence type="ECO:0000256" key="9">
    <source>
        <dbReference type="ARBA" id="ARBA00022842"/>
    </source>
</evidence>
<feature type="binding site" evidence="12">
    <location>
        <begin position="220"/>
        <end position="225"/>
    </location>
    <ligand>
        <name>ATP</name>
        <dbReference type="ChEBI" id="CHEBI:30616"/>
    </ligand>
</feature>
<dbReference type="CDD" id="cd01174">
    <property type="entry name" value="ribokinase"/>
    <property type="match status" value="1"/>
</dbReference>
<feature type="domain" description="Carbohydrate kinase PfkB" evidence="14">
    <location>
        <begin position="3"/>
        <end position="295"/>
    </location>
</feature>
<keyword evidence="8 12" id="KW-0067">ATP-binding</keyword>
<comment type="caution">
    <text evidence="12">Lacks conserved residue(s) required for the propagation of feature annotation.</text>
</comment>
<dbReference type="Pfam" id="PF00294">
    <property type="entry name" value="PfkB"/>
    <property type="match status" value="1"/>
</dbReference>
<comment type="function">
    <text evidence="12">Catalyzes the phosphorylation of ribose at O-5 in a reaction requiring ATP and magnesium. The resulting D-ribose-5-phosphate can then be used either for sythesis of nucleotides, histidine, and tryptophan, or as a component of the pentose phosphate pathway.</text>
</comment>
<organism evidence="15 16">
    <name type="scientific">Terrabacter carboxydivorans</name>
    <dbReference type="NCBI Taxonomy" id="619730"/>
    <lineage>
        <taxon>Bacteria</taxon>
        <taxon>Bacillati</taxon>
        <taxon>Actinomycetota</taxon>
        <taxon>Actinomycetes</taxon>
        <taxon>Micrococcales</taxon>
        <taxon>Intrasporangiaceae</taxon>
        <taxon>Terrabacter</taxon>
    </lineage>
</organism>
<dbReference type="InterPro" id="IPR002139">
    <property type="entry name" value="Ribo/fructo_kinase"/>
</dbReference>
<evidence type="ECO:0000313" key="15">
    <source>
        <dbReference type="EMBL" id="GAA2502427.1"/>
    </source>
</evidence>
<sequence length="307" mass="31064">MSGISVVGSLNVDVSYRVAVMPVPGETVMASDRARSFGGKGGNQAVAAAALGGRVGFVGAVGGDESGRLYLGHLRSLGVDVAGVEQIEHSDTGTATILVDDAGENLIVVEPGANALLGPAWVERHVRQAVPDVVLAQLEVSVDALEAAAAALPDAAVLVLNPAPMPPNGRGLETLLARVDVLVPNRKELGQLVGRGEPRTLTDVRACLEGLTFEGAVVVTLGADGAVVREPGSAPFHVPALGVEPVDTTGAGDAFCGALAHGIAVGRPLGESVQRAVEVAGRSTLHRGAQPGVPQREVVEPGQAASR</sequence>
<reference evidence="15 16" key="1">
    <citation type="journal article" date="2019" name="Int. J. Syst. Evol. Microbiol.">
        <title>The Global Catalogue of Microorganisms (GCM) 10K type strain sequencing project: providing services to taxonomists for standard genome sequencing and annotation.</title>
        <authorList>
            <consortium name="The Broad Institute Genomics Platform"/>
            <consortium name="The Broad Institute Genome Sequencing Center for Infectious Disease"/>
            <person name="Wu L."/>
            <person name="Ma J."/>
        </authorList>
    </citation>
    <scope>NUCLEOTIDE SEQUENCE [LARGE SCALE GENOMIC DNA]</scope>
    <source>
        <strain evidence="15 16">JCM 16259</strain>
    </source>
</reference>
<evidence type="ECO:0000256" key="7">
    <source>
        <dbReference type="ARBA" id="ARBA00022777"/>
    </source>
</evidence>
<feature type="binding site" evidence="12">
    <location>
        <position position="288"/>
    </location>
    <ligand>
        <name>K(+)</name>
        <dbReference type="ChEBI" id="CHEBI:29103"/>
    </ligand>
</feature>
<feature type="binding site" evidence="12">
    <location>
        <begin position="39"/>
        <end position="43"/>
    </location>
    <ligand>
        <name>substrate</name>
    </ligand>
</feature>
<feature type="binding site" evidence="12">
    <location>
        <position position="139"/>
    </location>
    <ligand>
        <name>substrate</name>
    </ligand>
</feature>
<name>A0ABN3MI32_9MICO</name>
<accession>A0ABN3MI32</accession>
<dbReference type="Gene3D" id="3.40.1190.20">
    <property type="match status" value="1"/>
</dbReference>
<keyword evidence="5 12" id="KW-0479">Metal-binding</keyword>
<feature type="binding site" evidence="12">
    <location>
        <begin position="252"/>
        <end position="253"/>
    </location>
    <ligand>
        <name>ATP</name>
        <dbReference type="ChEBI" id="CHEBI:30616"/>
    </ligand>
</feature>
<evidence type="ECO:0000256" key="12">
    <source>
        <dbReference type="HAMAP-Rule" id="MF_01987"/>
    </source>
</evidence>
<comment type="activity regulation">
    <text evidence="12">Activated by a monovalent cation that binds near, but not in, the active site. The most likely occupant of the site in vivo is potassium. Ion binding induces a conformational change that may alter substrate affinity.</text>
</comment>
<dbReference type="InterPro" id="IPR011877">
    <property type="entry name" value="Ribokinase"/>
</dbReference>
<comment type="caution">
    <text evidence="15">The sequence shown here is derived from an EMBL/GenBank/DDBJ whole genome shotgun (WGS) entry which is preliminary data.</text>
</comment>
<dbReference type="PANTHER" id="PTHR10584:SF166">
    <property type="entry name" value="RIBOKINASE"/>
    <property type="match status" value="1"/>
</dbReference>
<evidence type="ECO:0000256" key="8">
    <source>
        <dbReference type="ARBA" id="ARBA00022840"/>
    </source>
</evidence>
<dbReference type="InterPro" id="IPR029056">
    <property type="entry name" value="Ribokinase-like"/>
</dbReference>
<comment type="similarity">
    <text evidence="12">Belongs to the carbohydrate kinase PfkB family. Ribokinase subfamily.</text>
</comment>
<feature type="binding site" evidence="12">
    <location>
        <position position="253"/>
    </location>
    <ligand>
        <name>substrate</name>
    </ligand>
</feature>
<evidence type="ECO:0000256" key="11">
    <source>
        <dbReference type="ARBA" id="ARBA00023277"/>
    </source>
</evidence>
<keyword evidence="7 12" id="KW-0418">Kinase</keyword>
<evidence type="ECO:0000256" key="1">
    <source>
        <dbReference type="ARBA" id="ARBA00005380"/>
    </source>
</evidence>
<comment type="pathway">
    <text evidence="12">Carbohydrate metabolism; D-ribose degradation; D-ribose 5-phosphate from beta-D-ribopyranose: step 2/2.</text>
</comment>
<dbReference type="SUPFAM" id="SSF53613">
    <property type="entry name" value="Ribokinase-like"/>
    <property type="match status" value="1"/>
</dbReference>
<evidence type="ECO:0000256" key="10">
    <source>
        <dbReference type="ARBA" id="ARBA00022958"/>
    </source>
</evidence>
<evidence type="ECO:0000256" key="5">
    <source>
        <dbReference type="ARBA" id="ARBA00022723"/>
    </source>
</evidence>
<keyword evidence="16" id="KW-1185">Reference proteome</keyword>
<dbReference type="InterPro" id="IPR011611">
    <property type="entry name" value="PfkB_dom"/>
</dbReference>